<dbReference type="Pfam" id="PF00583">
    <property type="entry name" value="Acetyltransf_1"/>
    <property type="match status" value="1"/>
</dbReference>
<dbReference type="CDD" id="cd04301">
    <property type="entry name" value="NAT_SF"/>
    <property type="match status" value="1"/>
</dbReference>
<evidence type="ECO:0000313" key="2">
    <source>
        <dbReference type="EMBL" id="MBB3976464.1"/>
    </source>
</evidence>
<dbReference type="RefSeq" id="WP_183801909.1">
    <property type="nucleotide sequence ID" value="NZ_JACIEE010000003.1"/>
</dbReference>
<name>A0A7W6D5U8_9HYPH</name>
<gene>
    <name evidence="2" type="ORF">GGQ64_001653</name>
</gene>
<sequence>MTLEIRSFSGADAAPYVDDLARLRITVFRDFPYLYDGDPAYERRYLATYARSEGSVFVLALDGGRVVGAATGMPMAAETDEVKAPFLAAGRDPGDYFYFGESVLLPAYRGRGIGVKFFEGREAQARRLGLAFCTFCAVERPADHPRRPAGYAPLDRFWGNRGYRHHPELRTTFTWRDLDETEESEKPLSFWIRDLRTTG</sequence>
<dbReference type="InterPro" id="IPR000182">
    <property type="entry name" value="GNAT_dom"/>
</dbReference>
<organism evidence="2 3">
    <name type="scientific">Mycoplana azooxidifex</name>
    <dbReference type="NCBI Taxonomy" id="1636188"/>
    <lineage>
        <taxon>Bacteria</taxon>
        <taxon>Pseudomonadati</taxon>
        <taxon>Pseudomonadota</taxon>
        <taxon>Alphaproteobacteria</taxon>
        <taxon>Hyphomicrobiales</taxon>
        <taxon>Rhizobiaceae</taxon>
        <taxon>Mycoplana</taxon>
    </lineage>
</organism>
<keyword evidence="3" id="KW-1185">Reference proteome</keyword>
<dbReference type="SUPFAM" id="SSF55729">
    <property type="entry name" value="Acyl-CoA N-acyltransferases (Nat)"/>
    <property type="match status" value="1"/>
</dbReference>
<feature type="domain" description="N-acetyltransferase" evidence="1">
    <location>
        <begin position="3"/>
        <end position="176"/>
    </location>
</feature>
<evidence type="ECO:0000259" key="1">
    <source>
        <dbReference type="PROSITE" id="PS51186"/>
    </source>
</evidence>
<accession>A0A7W6D5U8</accession>
<dbReference type="InterPro" id="IPR016181">
    <property type="entry name" value="Acyl_CoA_acyltransferase"/>
</dbReference>
<dbReference type="Proteomes" id="UP000574761">
    <property type="component" value="Unassembled WGS sequence"/>
</dbReference>
<dbReference type="EMBL" id="JACIEE010000003">
    <property type="protein sequence ID" value="MBB3976464.1"/>
    <property type="molecule type" value="Genomic_DNA"/>
</dbReference>
<comment type="caution">
    <text evidence="2">The sequence shown here is derived from an EMBL/GenBank/DDBJ whole genome shotgun (WGS) entry which is preliminary data.</text>
</comment>
<dbReference type="AlphaFoldDB" id="A0A7W6D5U8"/>
<protein>
    <submittedName>
        <fullName evidence="2">GNAT superfamily N-acetyltransferase</fullName>
    </submittedName>
</protein>
<evidence type="ECO:0000313" key="3">
    <source>
        <dbReference type="Proteomes" id="UP000574761"/>
    </source>
</evidence>
<reference evidence="2 3" key="1">
    <citation type="submission" date="2020-08" db="EMBL/GenBank/DDBJ databases">
        <title>Genomic Encyclopedia of Type Strains, Phase IV (KMG-IV): sequencing the most valuable type-strain genomes for metagenomic binning, comparative biology and taxonomic classification.</title>
        <authorList>
            <person name="Goeker M."/>
        </authorList>
    </citation>
    <scope>NUCLEOTIDE SEQUENCE [LARGE SCALE GENOMIC DNA]</scope>
    <source>
        <strain evidence="2 3">DSM 100211</strain>
    </source>
</reference>
<proteinExistence type="predicted"/>
<dbReference type="Gene3D" id="3.40.630.30">
    <property type="match status" value="1"/>
</dbReference>
<dbReference type="PROSITE" id="PS51186">
    <property type="entry name" value="GNAT"/>
    <property type="match status" value="1"/>
</dbReference>
<keyword evidence="2" id="KW-0808">Transferase</keyword>
<dbReference type="GO" id="GO:0016747">
    <property type="term" value="F:acyltransferase activity, transferring groups other than amino-acyl groups"/>
    <property type="evidence" value="ECO:0007669"/>
    <property type="project" value="InterPro"/>
</dbReference>